<keyword evidence="3" id="KW-0238">DNA-binding</keyword>
<dbReference type="OrthoDB" id="9773308at2"/>
<sequence>MFKIGDFSKLTLVSIRMLRYYDEVGLFKPAEIDTFTGYRYYSAKQISTLNLIVSLRDIGFNVSDIAIAINEQSDEKLKDLLKQKEDEVKINIKAEEKKLRKINYAIKNLKKERINMNYNVTLKSVPSYKIISLRDNIPAYDAEGMLWERLGKYMEEKKIPCNNLCYATYHDEGYIEGPVDVEVVMGVEKLLDDADSFTFKESEPIEKAASILVPGEYVALASAYNFLGKWIEENGYTIIGTARQMPIKGPWNEKKSKDYLTEIQIPVK</sequence>
<dbReference type="Proteomes" id="UP000190890">
    <property type="component" value="Unassembled WGS sequence"/>
</dbReference>
<reference evidence="7 8" key="1">
    <citation type="submission" date="2016-05" db="EMBL/GenBank/DDBJ databases">
        <title>Microbial solvent formation.</title>
        <authorList>
            <person name="Poehlein A."/>
            <person name="Montoya Solano J.D."/>
            <person name="Flitsch S."/>
            <person name="Krabben P."/>
            <person name="Duerre P."/>
            <person name="Daniel R."/>
        </authorList>
    </citation>
    <scope>NUCLEOTIDE SEQUENCE [LARGE SCALE GENOMIC DNA]</scope>
    <source>
        <strain evidence="7 8">DSM 2619</strain>
    </source>
</reference>
<dbReference type="InterPro" id="IPR000551">
    <property type="entry name" value="MerR-type_HTH_dom"/>
</dbReference>
<keyword evidence="4" id="KW-0804">Transcription</keyword>
<dbReference type="AlphaFoldDB" id="A0A1S8TC96"/>
<keyword evidence="2" id="KW-0805">Transcription regulation</keyword>
<dbReference type="Pfam" id="PF13411">
    <property type="entry name" value="MerR_1"/>
    <property type="match status" value="1"/>
</dbReference>
<dbReference type="EMBL" id="LZZM01000186">
    <property type="protein sequence ID" value="OOM75366.1"/>
    <property type="molecule type" value="Genomic_DNA"/>
</dbReference>
<evidence type="ECO:0000259" key="6">
    <source>
        <dbReference type="PROSITE" id="PS50937"/>
    </source>
</evidence>
<proteinExistence type="predicted"/>
<organism evidence="7 8">
    <name type="scientific">Clostridium puniceum</name>
    <dbReference type="NCBI Taxonomy" id="29367"/>
    <lineage>
        <taxon>Bacteria</taxon>
        <taxon>Bacillati</taxon>
        <taxon>Bacillota</taxon>
        <taxon>Clostridia</taxon>
        <taxon>Eubacteriales</taxon>
        <taxon>Clostridiaceae</taxon>
        <taxon>Clostridium</taxon>
    </lineage>
</organism>
<evidence type="ECO:0000313" key="8">
    <source>
        <dbReference type="Proteomes" id="UP000190890"/>
    </source>
</evidence>
<dbReference type="PROSITE" id="PS50937">
    <property type="entry name" value="HTH_MERR_2"/>
    <property type="match status" value="1"/>
</dbReference>
<dbReference type="InterPro" id="IPR009061">
    <property type="entry name" value="DNA-bd_dom_put_sf"/>
</dbReference>
<evidence type="ECO:0000256" key="5">
    <source>
        <dbReference type="SAM" id="Coils"/>
    </source>
</evidence>
<dbReference type="Gene3D" id="1.10.1660.10">
    <property type="match status" value="1"/>
</dbReference>
<dbReference type="STRING" id="29367.CLPUN_33120"/>
<dbReference type="Pfam" id="PF06445">
    <property type="entry name" value="GyrI-like"/>
    <property type="match status" value="1"/>
</dbReference>
<keyword evidence="5" id="KW-0175">Coiled coil</keyword>
<dbReference type="PANTHER" id="PTHR30204">
    <property type="entry name" value="REDOX-CYCLING DRUG-SENSING TRANSCRIPTIONAL ACTIVATOR SOXR"/>
    <property type="match status" value="1"/>
</dbReference>
<dbReference type="SUPFAM" id="SSF55136">
    <property type="entry name" value="Probable bacterial effector-binding domain"/>
    <property type="match status" value="1"/>
</dbReference>
<dbReference type="InterPro" id="IPR029442">
    <property type="entry name" value="GyrI-like"/>
</dbReference>
<dbReference type="InterPro" id="IPR047057">
    <property type="entry name" value="MerR_fam"/>
</dbReference>
<evidence type="ECO:0000256" key="1">
    <source>
        <dbReference type="ARBA" id="ARBA00022491"/>
    </source>
</evidence>
<dbReference type="Gene3D" id="3.20.80.10">
    <property type="entry name" value="Regulatory factor, effector binding domain"/>
    <property type="match status" value="1"/>
</dbReference>
<dbReference type="InterPro" id="IPR010499">
    <property type="entry name" value="AraC_E-bd"/>
</dbReference>
<dbReference type="GO" id="GO:0003700">
    <property type="term" value="F:DNA-binding transcription factor activity"/>
    <property type="evidence" value="ECO:0007669"/>
    <property type="project" value="InterPro"/>
</dbReference>
<dbReference type="SMART" id="SM00422">
    <property type="entry name" value="HTH_MERR"/>
    <property type="match status" value="1"/>
</dbReference>
<evidence type="ECO:0000256" key="4">
    <source>
        <dbReference type="ARBA" id="ARBA00023163"/>
    </source>
</evidence>
<dbReference type="SUPFAM" id="SSF46955">
    <property type="entry name" value="Putative DNA-binding domain"/>
    <property type="match status" value="1"/>
</dbReference>
<feature type="domain" description="HTH merR-type" evidence="6">
    <location>
        <begin position="1"/>
        <end position="71"/>
    </location>
</feature>
<dbReference type="InterPro" id="IPR011256">
    <property type="entry name" value="Reg_factor_effector_dom_sf"/>
</dbReference>
<comment type="caution">
    <text evidence="7">The sequence shown here is derived from an EMBL/GenBank/DDBJ whole genome shotgun (WGS) entry which is preliminary data.</text>
</comment>
<dbReference type="SMART" id="SM00871">
    <property type="entry name" value="AraC_E_bind"/>
    <property type="match status" value="1"/>
</dbReference>
<dbReference type="GO" id="GO:0003677">
    <property type="term" value="F:DNA binding"/>
    <property type="evidence" value="ECO:0007669"/>
    <property type="project" value="UniProtKB-KW"/>
</dbReference>
<accession>A0A1S8TC96</accession>
<dbReference type="CDD" id="cd01107">
    <property type="entry name" value="HTH_BmrR"/>
    <property type="match status" value="1"/>
</dbReference>
<evidence type="ECO:0000256" key="2">
    <source>
        <dbReference type="ARBA" id="ARBA00023015"/>
    </source>
</evidence>
<evidence type="ECO:0000256" key="3">
    <source>
        <dbReference type="ARBA" id="ARBA00023125"/>
    </source>
</evidence>
<protein>
    <submittedName>
        <fullName evidence="7">Multidrug-efflux transporter 1 regulator</fullName>
    </submittedName>
</protein>
<name>A0A1S8TC96_9CLOT</name>
<evidence type="ECO:0000313" key="7">
    <source>
        <dbReference type="EMBL" id="OOM75366.1"/>
    </source>
</evidence>
<dbReference type="RefSeq" id="WP_077848351.1">
    <property type="nucleotide sequence ID" value="NZ_LZZM01000186.1"/>
</dbReference>
<keyword evidence="1" id="KW-0678">Repressor</keyword>
<keyword evidence="8" id="KW-1185">Reference proteome</keyword>
<gene>
    <name evidence="7" type="primary">bmrR_4</name>
    <name evidence="7" type="ORF">CLPUN_33120</name>
</gene>
<dbReference type="PANTHER" id="PTHR30204:SF69">
    <property type="entry name" value="MERR-FAMILY TRANSCRIPTIONAL REGULATOR"/>
    <property type="match status" value="1"/>
</dbReference>
<feature type="coiled-coil region" evidence="5">
    <location>
        <begin position="78"/>
        <end position="112"/>
    </location>
</feature>